<feature type="compositionally biased region" description="Low complexity" evidence="2">
    <location>
        <begin position="424"/>
        <end position="458"/>
    </location>
</feature>
<keyword evidence="4" id="KW-1185">Reference proteome</keyword>
<gene>
    <name evidence="3" type="ORF">NESM_000086100</name>
</gene>
<evidence type="ECO:0000313" key="4">
    <source>
        <dbReference type="Proteomes" id="UP001430356"/>
    </source>
</evidence>
<name>A0AAW0F3F5_9TRYP</name>
<evidence type="ECO:0000256" key="2">
    <source>
        <dbReference type="SAM" id="MobiDB-lite"/>
    </source>
</evidence>
<accession>A0AAW0F3F5</accession>
<feature type="compositionally biased region" description="Basic and acidic residues" evidence="2">
    <location>
        <begin position="295"/>
        <end position="307"/>
    </location>
</feature>
<sequence>MWSLITQDFSDFAAALKTESAGFMDYLEHMASDAVGTGDVYAGDEVLGKSVREMPLATALLRRLQDAESTYTLPIQPEEKTAFAAWVKASPLSSANTVRRQQQQQQQQQHAASAADTPESKLDDGGATPGRRTAAYPDEPIDETRQRLLDYNERVLQRYVSLVGDAVSPRPSVPDSPSTPAPQRMPGTPPSASSAAAKLGAGDRGSPVATAGATPPTTRAPASVSEDLFFDRYFFRLTQLRVSEAQRSRDAPPARSAGGAAAAAASPSSTATPPPPPPPPAPPSPSASVSATESRTPRTDGVSRHSTEDDDFVAVPLFAKRVMTAASGLVTGIDNALNSVVIAAQPRHSDDDNNDDDDGGAALRDMDEDRHNVDPKDLHRYRSARQQVADLETLVQELQEALRRERRRTAQLAGLLREHGIDVPTEPTAAAAAAGTTSSPPSAEATPATAAETRPSRAQHADPTTSVTAANSGTPAAAAASSSKPKVSAATSSAQSTSGEVMSAATEEEEAWVNVSPGAE</sequence>
<evidence type="ECO:0000256" key="1">
    <source>
        <dbReference type="SAM" id="Coils"/>
    </source>
</evidence>
<protein>
    <submittedName>
        <fullName evidence="3">Uncharacterized protein</fullName>
    </submittedName>
</protein>
<evidence type="ECO:0000313" key="3">
    <source>
        <dbReference type="EMBL" id="KAK7200326.1"/>
    </source>
</evidence>
<feature type="compositionally biased region" description="Pro residues" evidence="2">
    <location>
        <begin position="272"/>
        <end position="285"/>
    </location>
</feature>
<feature type="region of interest" description="Disordered" evidence="2">
    <location>
        <begin position="166"/>
        <end position="221"/>
    </location>
</feature>
<feature type="compositionally biased region" description="Pro residues" evidence="2">
    <location>
        <begin position="171"/>
        <end position="180"/>
    </location>
</feature>
<dbReference type="EMBL" id="JAECZO010000005">
    <property type="protein sequence ID" value="KAK7200326.1"/>
    <property type="molecule type" value="Genomic_DNA"/>
</dbReference>
<feature type="compositionally biased region" description="Low complexity" evidence="2">
    <location>
        <begin position="467"/>
        <end position="498"/>
    </location>
</feature>
<reference evidence="3 4" key="1">
    <citation type="journal article" date="2021" name="MBio">
        <title>A New Model Trypanosomatid, Novymonas esmeraldas: Genomic Perception of Its 'Candidatus Pandoraea novymonadis' Endosymbiont.</title>
        <authorList>
            <person name="Zakharova A."/>
            <person name="Saura A."/>
            <person name="Butenko A."/>
            <person name="Podesvova L."/>
            <person name="Warmusova S."/>
            <person name="Kostygov A.Y."/>
            <person name="Nenarokova A."/>
            <person name="Lukes J."/>
            <person name="Opperdoes F.R."/>
            <person name="Yurchenko V."/>
        </authorList>
    </citation>
    <scope>NUCLEOTIDE SEQUENCE [LARGE SCALE GENOMIC DNA]</scope>
    <source>
        <strain evidence="3 4">E262AT.01</strain>
    </source>
</reference>
<feature type="compositionally biased region" description="Basic and acidic residues" evidence="2">
    <location>
        <begin position="364"/>
        <end position="380"/>
    </location>
</feature>
<feature type="coiled-coil region" evidence="1">
    <location>
        <begin position="381"/>
        <end position="408"/>
    </location>
</feature>
<feature type="region of interest" description="Disordered" evidence="2">
    <location>
        <begin position="95"/>
        <end position="144"/>
    </location>
</feature>
<feature type="region of interest" description="Disordered" evidence="2">
    <location>
        <begin position="344"/>
        <end position="380"/>
    </location>
</feature>
<dbReference type="AlphaFoldDB" id="A0AAW0F3F5"/>
<feature type="region of interest" description="Disordered" evidence="2">
    <location>
        <begin position="244"/>
        <end position="307"/>
    </location>
</feature>
<organism evidence="3 4">
    <name type="scientific">Novymonas esmeraldas</name>
    <dbReference type="NCBI Taxonomy" id="1808958"/>
    <lineage>
        <taxon>Eukaryota</taxon>
        <taxon>Discoba</taxon>
        <taxon>Euglenozoa</taxon>
        <taxon>Kinetoplastea</taxon>
        <taxon>Metakinetoplastina</taxon>
        <taxon>Trypanosomatida</taxon>
        <taxon>Trypanosomatidae</taxon>
        <taxon>Novymonas</taxon>
    </lineage>
</organism>
<proteinExistence type="predicted"/>
<feature type="compositionally biased region" description="Low complexity" evidence="2">
    <location>
        <begin position="253"/>
        <end position="271"/>
    </location>
</feature>
<feature type="region of interest" description="Disordered" evidence="2">
    <location>
        <begin position="419"/>
        <end position="520"/>
    </location>
</feature>
<keyword evidence="1" id="KW-0175">Coiled coil</keyword>
<comment type="caution">
    <text evidence="3">The sequence shown here is derived from an EMBL/GenBank/DDBJ whole genome shotgun (WGS) entry which is preliminary data.</text>
</comment>
<feature type="compositionally biased region" description="Low complexity" evidence="2">
    <location>
        <begin position="207"/>
        <end position="221"/>
    </location>
</feature>
<dbReference type="Proteomes" id="UP001430356">
    <property type="component" value="Unassembled WGS sequence"/>
</dbReference>